<comment type="similarity">
    <text evidence="11 12">Belongs to the TonB-dependent receptor family.</text>
</comment>
<proteinExistence type="inferred from homology"/>
<evidence type="ECO:0000259" key="14">
    <source>
        <dbReference type="Pfam" id="PF00593"/>
    </source>
</evidence>
<feature type="signal peptide" evidence="13">
    <location>
        <begin position="1"/>
        <end position="20"/>
    </location>
</feature>
<evidence type="ECO:0000256" key="11">
    <source>
        <dbReference type="PROSITE-ProRule" id="PRU01360"/>
    </source>
</evidence>
<evidence type="ECO:0000256" key="6">
    <source>
        <dbReference type="ARBA" id="ARBA00023004"/>
    </source>
</evidence>
<comment type="subcellular location">
    <subcellularLocation>
        <location evidence="1 11">Cell outer membrane</location>
        <topology evidence="1 11">Multi-pass membrane protein</topology>
    </subcellularLocation>
</comment>
<keyword evidence="6" id="KW-0408">Iron</keyword>
<dbReference type="EMBL" id="FZOC01000001">
    <property type="protein sequence ID" value="SNR62002.1"/>
    <property type="molecule type" value="Genomic_DNA"/>
</dbReference>
<sequence>MLLRSLWLAPLLLVPVLALADDGAGAFRADNATEPHLLETVRVTATKREEELQRVPASVSALDETSLEQMGAQKLGEAVRALPNVHLKQATSGSALVIRGLSTIDTSLYNSGGLYVDGVARPLTYMQNLDLMDVERIEVLRGPQGTLYGRNSDSGVVNVVLRQPGLEPSARIFADYGSYNSLRTGASFSTPLDFQTLFLSGSLLRNATDGFTTNVSKNDDRAAKSTYLMGRGSLLWKPREDFDMTLSFDSDNSSDGVGKLRYETGTNASRRFKVRSNAADDSRENSLGQTLKLRWSADFGEVSAASSFRDYTYGFLTDLDRTAAAQGYSNMALQQNSWSQELRLASPVGSAMTWLAGVYAGRDDTSVRFDRIRAVGNLYLDTSMTEASYALFGQGTVPLWEGLRLTVGLRAEATQSRGTQRYATALLSREYGKNLDDTALLPTASLAYDFAKDVTAYATFAQGYLSGGYNPFSATDQTSFFYRAEHTTNYELGLKTAWLDGRLTANAALFHTEVRDKQVRQEVPGGGVGAWSFSNAPEAHVDGMEIEFKALPWTGWELSAGAGYAKSEVDRWKASVGGTQYDYKGKRLPWAPEITWNLGALYTHESGVFGRVDVLGAGKQYFDAENTLLQTPYQTVNLRLGYARDGWEFALWAKNVFDTAYTTKQVKDTAGNRMVEDGDPQTFGISAAWSF</sequence>
<dbReference type="Proteomes" id="UP000198324">
    <property type="component" value="Unassembled WGS sequence"/>
</dbReference>
<keyword evidence="5 11" id="KW-0812">Transmembrane</keyword>
<dbReference type="Pfam" id="PF07715">
    <property type="entry name" value="Plug"/>
    <property type="match status" value="1"/>
</dbReference>
<reference evidence="16 17" key="1">
    <citation type="submission" date="2017-06" db="EMBL/GenBank/DDBJ databases">
        <authorList>
            <person name="Kim H.J."/>
            <person name="Triplett B.A."/>
        </authorList>
    </citation>
    <scope>NUCLEOTIDE SEQUENCE [LARGE SCALE GENOMIC DNA]</scope>
    <source>
        <strain evidence="16 17">DSM 13116</strain>
    </source>
</reference>
<keyword evidence="3 11" id="KW-1134">Transmembrane beta strand</keyword>
<dbReference type="InterPro" id="IPR036942">
    <property type="entry name" value="Beta-barrel_TonB_sf"/>
</dbReference>
<feature type="chain" id="PRO_5012398848" evidence="13">
    <location>
        <begin position="21"/>
        <end position="691"/>
    </location>
</feature>
<dbReference type="InterPro" id="IPR000531">
    <property type="entry name" value="Beta-barrel_TonB"/>
</dbReference>
<dbReference type="OrthoDB" id="9763670at2"/>
<evidence type="ECO:0000313" key="16">
    <source>
        <dbReference type="EMBL" id="SNR62002.1"/>
    </source>
</evidence>
<dbReference type="Pfam" id="PF00593">
    <property type="entry name" value="TonB_dep_Rec_b-barrel"/>
    <property type="match status" value="1"/>
</dbReference>
<evidence type="ECO:0000256" key="13">
    <source>
        <dbReference type="SAM" id="SignalP"/>
    </source>
</evidence>
<keyword evidence="7" id="KW-0406">Ion transport</keyword>
<dbReference type="SUPFAM" id="SSF56935">
    <property type="entry name" value="Porins"/>
    <property type="match status" value="1"/>
</dbReference>
<keyword evidence="13" id="KW-0732">Signal</keyword>
<evidence type="ECO:0000256" key="2">
    <source>
        <dbReference type="ARBA" id="ARBA00022448"/>
    </source>
</evidence>
<name>A0A238XTG4_9BACT</name>
<dbReference type="Gene3D" id="2.40.170.20">
    <property type="entry name" value="TonB-dependent receptor, beta-barrel domain"/>
    <property type="match status" value="1"/>
</dbReference>
<dbReference type="PANTHER" id="PTHR32552">
    <property type="entry name" value="FERRICHROME IRON RECEPTOR-RELATED"/>
    <property type="match status" value="1"/>
</dbReference>
<dbReference type="GO" id="GO:0006826">
    <property type="term" value="P:iron ion transport"/>
    <property type="evidence" value="ECO:0007669"/>
    <property type="project" value="UniProtKB-KW"/>
</dbReference>
<keyword evidence="9 11" id="KW-0472">Membrane</keyword>
<feature type="domain" description="TonB-dependent receptor-like beta-barrel" evidence="14">
    <location>
        <begin position="235"/>
        <end position="656"/>
    </location>
</feature>
<keyword evidence="17" id="KW-1185">Reference proteome</keyword>
<evidence type="ECO:0000313" key="17">
    <source>
        <dbReference type="Proteomes" id="UP000198324"/>
    </source>
</evidence>
<organism evidence="16 17">
    <name type="scientific">Humidesulfovibrio mexicanus</name>
    <dbReference type="NCBI Taxonomy" id="147047"/>
    <lineage>
        <taxon>Bacteria</taxon>
        <taxon>Pseudomonadati</taxon>
        <taxon>Thermodesulfobacteriota</taxon>
        <taxon>Desulfovibrionia</taxon>
        <taxon>Desulfovibrionales</taxon>
        <taxon>Desulfovibrionaceae</taxon>
        <taxon>Humidesulfovibrio</taxon>
    </lineage>
</organism>
<keyword evidence="4" id="KW-0410">Iron transport</keyword>
<evidence type="ECO:0000256" key="9">
    <source>
        <dbReference type="ARBA" id="ARBA00023136"/>
    </source>
</evidence>
<keyword evidence="8 12" id="KW-0798">TonB box</keyword>
<evidence type="ECO:0000256" key="4">
    <source>
        <dbReference type="ARBA" id="ARBA00022496"/>
    </source>
</evidence>
<dbReference type="PANTHER" id="PTHR32552:SF81">
    <property type="entry name" value="TONB-DEPENDENT OUTER MEMBRANE RECEPTOR"/>
    <property type="match status" value="1"/>
</dbReference>
<dbReference type="InterPro" id="IPR012910">
    <property type="entry name" value="Plug_dom"/>
</dbReference>
<keyword evidence="10 11" id="KW-0998">Cell outer membrane</keyword>
<evidence type="ECO:0000256" key="10">
    <source>
        <dbReference type="ARBA" id="ARBA00023237"/>
    </source>
</evidence>
<evidence type="ECO:0000256" key="1">
    <source>
        <dbReference type="ARBA" id="ARBA00004571"/>
    </source>
</evidence>
<dbReference type="PROSITE" id="PS52016">
    <property type="entry name" value="TONB_DEPENDENT_REC_3"/>
    <property type="match status" value="1"/>
</dbReference>
<evidence type="ECO:0000259" key="15">
    <source>
        <dbReference type="Pfam" id="PF07715"/>
    </source>
</evidence>
<keyword evidence="2 11" id="KW-0813">Transport</keyword>
<evidence type="ECO:0000256" key="3">
    <source>
        <dbReference type="ARBA" id="ARBA00022452"/>
    </source>
</evidence>
<gene>
    <name evidence="16" type="ORF">SAMN04488503_0411</name>
</gene>
<evidence type="ECO:0000256" key="5">
    <source>
        <dbReference type="ARBA" id="ARBA00022692"/>
    </source>
</evidence>
<dbReference type="InterPro" id="IPR039426">
    <property type="entry name" value="TonB-dep_rcpt-like"/>
</dbReference>
<dbReference type="AlphaFoldDB" id="A0A238XTG4"/>
<evidence type="ECO:0000256" key="7">
    <source>
        <dbReference type="ARBA" id="ARBA00023065"/>
    </source>
</evidence>
<dbReference type="GO" id="GO:0009279">
    <property type="term" value="C:cell outer membrane"/>
    <property type="evidence" value="ECO:0007669"/>
    <property type="project" value="UniProtKB-SubCell"/>
</dbReference>
<evidence type="ECO:0000256" key="12">
    <source>
        <dbReference type="RuleBase" id="RU003357"/>
    </source>
</evidence>
<dbReference type="CDD" id="cd01347">
    <property type="entry name" value="ligand_gated_channel"/>
    <property type="match status" value="1"/>
</dbReference>
<protein>
    <submittedName>
        <fullName evidence="16">Iron complex outermembrane recepter protein</fullName>
    </submittedName>
</protein>
<accession>A0A238XTG4</accession>
<evidence type="ECO:0000256" key="8">
    <source>
        <dbReference type="ARBA" id="ARBA00023077"/>
    </source>
</evidence>
<feature type="domain" description="TonB-dependent receptor plug" evidence="15">
    <location>
        <begin position="52"/>
        <end position="156"/>
    </location>
</feature>